<evidence type="ECO:0000313" key="3">
    <source>
        <dbReference type="Proteomes" id="UP001519343"/>
    </source>
</evidence>
<proteinExistence type="predicted"/>
<keyword evidence="3" id="KW-1185">Reference proteome</keyword>
<name>A0ABS4GRF6_9BACL</name>
<feature type="transmembrane region" description="Helical" evidence="1">
    <location>
        <begin position="93"/>
        <end position="116"/>
    </location>
</feature>
<feature type="transmembrane region" description="Helical" evidence="1">
    <location>
        <begin position="16"/>
        <end position="34"/>
    </location>
</feature>
<evidence type="ECO:0000313" key="2">
    <source>
        <dbReference type="EMBL" id="MBP1932455.1"/>
    </source>
</evidence>
<feature type="transmembrane region" description="Helical" evidence="1">
    <location>
        <begin position="128"/>
        <end position="155"/>
    </location>
</feature>
<protein>
    <submittedName>
        <fullName evidence="2">ABC-2 type transport system permease protein</fullName>
    </submittedName>
</protein>
<keyword evidence="1" id="KW-1133">Transmembrane helix</keyword>
<sequence length="265" mass="31280">MMYIWKEWKEQSRGKGIWLSLMMLILISISVLLQATSFPSDQGFEVFLLSLYDVNVYVIPLLTLFLASFSIMQEKEQKTLYFLLTKKESYRSFLWKKSAAVQCVTLSIFMGWYFILAIPMKFFFTFHLGHYLVFFVVLAVLILIFNQLGLFLGSILSNRMQLIGANIFVWFLFIFLFDLIALYYLPYVTVQNMKWFSLVYFLNPLHTLRFYLETSIGMFPLEHMSRLMEKMVWLPPVVFFLIDVVLWVLSTFLLANSLHQKGGRV</sequence>
<gene>
    <name evidence="2" type="ORF">J2Z37_002456</name>
</gene>
<feature type="transmembrane region" description="Helical" evidence="1">
    <location>
        <begin position="54"/>
        <end position="72"/>
    </location>
</feature>
<feature type="transmembrane region" description="Helical" evidence="1">
    <location>
        <begin position="233"/>
        <end position="255"/>
    </location>
</feature>
<comment type="caution">
    <text evidence="2">The sequence shown here is derived from an EMBL/GenBank/DDBJ whole genome shotgun (WGS) entry which is preliminary data.</text>
</comment>
<dbReference type="EMBL" id="JAGGKT010000006">
    <property type="protein sequence ID" value="MBP1932455.1"/>
    <property type="molecule type" value="Genomic_DNA"/>
</dbReference>
<dbReference type="PANTHER" id="PTHR43471">
    <property type="entry name" value="ABC TRANSPORTER PERMEASE"/>
    <property type="match status" value="1"/>
</dbReference>
<organism evidence="2 3">
    <name type="scientific">Ammoniphilus resinae</name>
    <dbReference type="NCBI Taxonomy" id="861532"/>
    <lineage>
        <taxon>Bacteria</taxon>
        <taxon>Bacillati</taxon>
        <taxon>Bacillota</taxon>
        <taxon>Bacilli</taxon>
        <taxon>Bacillales</taxon>
        <taxon>Paenibacillaceae</taxon>
        <taxon>Aneurinibacillus group</taxon>
        <taxon>Ammoniphilus</taxon>
    </lineage>
</organism>
<keyword evidence="1" id="KW-0812">Transmembrane</keyword>
<feature type="transmembrane region" description="Helical" evidence="1">
    <location>
        <begin position="167"/>
        <end position="187"/>
    </location>
</feature>
<dbReference type="Proteomes" id="UP001519343">
    <property type="component" value="Unassembled WGS sequence"/>
</dbReference>
<keyword evidence="1" id="KW-0472">Membrane</keyword>
<dbReference type="RefSeq" id="WP_209810493.1">
    <property type="nucleotide sequence ID" value="NZ_JAGGKT010000006.1"/>
</dbReference>
<reference evidence="2 3" key="1">
    <citation type="submission" date="2021-03" db="EMBL/GenBank/DDBJ databases">
        <title>Genomic Encyclopedia of Type Strains, Phase IV (KMG-IV): sequencing the most valuable type-strain genomes for metagenomic binning, comparative biology and taxonomic classification.</title>
        <authorList>
            <person name="Goeker M."/>
        </authorList>
    </citation>
    <scope>NUCLEOTIDE SEQUENCE [LARGE SCALE GENOMIC DNA]</scope>
    <source>
        <strain evidence="2 3">DSM 24738</strain>
    </source>
</reference>
<evidence type="ECO:0000256" key="1">
    <source>
        <dbReference type="SAM" id="Phobius"/>
    </source>
</evidence>
<accession>A0ABS4GRF6</accession>